<name>A0ABQ0QE67_9PROT</name>
<protein>
    <submittedName>
        <fullName evidence="1">Uncharacterized protein</fullName>
    </submittedName>
</protein>
<accession>A0ABQ0QE67</accession>
<organism evidence="1 2">
    <name type="scientific">Gluconobacter frateurii NRIC 0228</name>
    <dbReference type="NCBI Taxonomy" id="1307946"/>
    <lineage>
        <taxon>Bacteria</taxon>
        <taxon>Pseudomonadati</taxon>
        <taxon>Pseudomonadota</taxon>
        <taxon>Alphaproteobacteria</taxon>
        <taxon>Acetobacterales</taxon>
        <taxon>Acetobacteraceae</taxon>
        <taxon>Gluconobacter</taxon>
    </lineage>
</organism>
<evidence type="ECO:0000313" key="2">
    <source>
        <dbReference type="Proteomes" id="UP001061070"/>
    </source>
</evidence>
<evidence type="ECO:0000313" key="1">
    <source>
        <dbReference type="EMBL" id="GBR15327.1"/>
    </source>
</evidence>
<comment type="caution">
    <text evidence="1">The sequence shown here is derived from an EMBL/GenBank/DDBJ whole genome shotgun (WGS) entry which is preliminary data.</text>
</comment>
<gene>
    <name evidence="1" type="ORF">AA0228_2483</name>
</gene>
<dbReference type="Proteomes" id="UP001061070">
    <property type="component" value="Unassembled WGS sequence"/>
</dbReference>
<dbReference type="EMBL" id="BAQW01000013">
    <property type="protein sequence ID" value="GBR15327.1"/>
    <property type="molecule type" value="Genomic_DNA"/>
</dbReference>
<keyword evidence="2" id="KW-1185">Reference proteome</keyword>
<sequence>MEDTLMTENISRMTHENRVDASIKGGMLEACAKHSDMFLTPRHTDETAGILWAVNPAPGCHELNRHSILKHHDHDGHIYFPRPGLQIK</sequence>
<proteinExistence type="predicted"/>
<reference evidence="1" key="1">
    <citation type="submission" date="2013-04" db="EMBL/GenBank/DDBJ databases">
        <title>The genome sequencing project of 58 acetic acid bacteria.</title>
        <authorList>
            <person name="Okamoto-Kainuma A."/>
            <person name="Ishikawa M."/>
            <person name="Umino S."/>
            <person name="Koizumi Y."/>
            <person name="Shiwa Y."/>
            <person name="Yoshikawa H."/>
            <person name="Matsutani M."/>
            <person name="Matsushita K."/>
        </authorList>
    </citation>
    <scope>NUCLEOTIDE SEQUENCE</scope>
    <source>
        <strain evidence="1">NRIC 0228</strain>
    </source>
</reference>